<dbReference type="RefSeq" id="WP_015346360.1">
    <property type="nucleotide sequence ID" value="NC_020126.1"/>
</dbReference>
<evidence type="ECO:0000313" key="1">
    <source>
        <dbReference type="EMBL" id="AGC42097.1"/>
    </source>
</evidence>
<dbReference type="HOGENOM" id="CLU_1114879_0_0_7"/>
<reference evidence="1 2" key="1">
    <citation type="journal article" date="2013" name="Genome Announc.">
        <title>Complete genome sequence of Myxococcus stipitatus strain DSM 14675, a fruiting myxobacterium.</title>
        <authorList>
            <person name="Huntley S."/>
            <person name="Kneip S."/>
            <person name="Treuner-Lange A."/>
            <person name="Sogaard-Andersen L."/>
        </authorList>
    </citation>
    <scope>NUCLEOTIDE SEQUENCE [LARGE SCALE GENOMIC DNA]</scope>
    <source>
        <strain evidence="2">DSM 14675 / JCM 12634 / Mx s8</strain>
    </source>
</reference>
<dbReference type="AlphaFoldDB" id="L7U3D8"/>
<dbReference type="PATRIC" id="fig|1278073.3.peg.775"/>
<gene>
    <name evidence="1" type="ordered locus">MYSTI_00747</name>
</gene>
<dbReference type="STRING" id="1278073.MYSTI_00747"/>
<accession>L7U3D8</accession>
<dbReference type="Proteomes" id="UP000011131">
    <property type="component" value="Chromosome"/>
</dbReference>
<dbReference type="KEGG" id="msd:MYSTI_00747"/>
<keyword evidence="2" id="KW-1185">Reference proteome</keyword>
<evidence type="ECO:0000313" key="2">
    <source>
        <dbReference type="Proteomes" id="UP000011131"/>
    </source>
</evidence>
<proteinExistence type="predicted"/>
<sequence>MSFPDSVLPPLAPDALSLTATALGELPVGPSYSPAWFQSALDERKPTTFDGLVKAFGGSSSSTLALAASLYKDAPRTAATVEGTLTLTEPTGLLGDLHVKGDLNLQASLVVVGTLTVDGVLTDGPETKLVVLGQVRCRALNTSGWMTLLGGLAVEHALYGRFNDDSLEVPGTLTAGIILSNDHLIYGKPKTAAHKPSESGPWGPEVFDVRWAAHKAELSKVLADGIVSIVDEDPVVDVAKLMAARPPWK</sequence>
<dbReference type="eggNOG" id="COG0666">
    <property type="taxonomic scope" value="Bacteria"/>
</dbReference>
<dbReference type="OrthoDB" id="10002585at2"/>
<organism evidence="1 2">
    <name type="scientific">Myxococcus stipitatus (strain DSM 14675 / JCM 12634 / Mx s8)</name>
    <dbReference type="NCBI Taxonomy" id="1278073"/>
    <lineage>
        <taxon>Bacteria</taxon>
        <taxon>Pseudomonadati</taxon>
        <taxon>Myxococcota</taxon>
        <taxon>Myxococcia</taxon>
        <taxon>Myxococcales</taxon>
        <taxon>Cystobacterineae</taxon>
        <taxon>Myxococcaceae</taxon>
        <taxon>Myxococcus</taxon>
    </lineage>
</organism>
<dbReference type="EMBL" id="CP004025">
    <property type="protein sequence ID" value="AGC42097.1"/>
    <property type="molecule type" value="Genomic_DNA"/>
</dbReference>
<protein>
    <submittedName>
        <fullName evidence="1">Uncharacterized protein</fullName>
    </submittedName>
</protein>
<name>L7U3D8_MYXSD</name>